<evidence type="ECO:0000256" key="3">
    <source>
        <dbReference type="ARBA" id="ARBA00010766"/>
    </source>
</evidence>
<keyword evidence="11" id="KW-1185">Reference proteome</keyword>
<evidence type="ECO:0000256" key="4">
    <source>
        <dbReference type="ARBA" id="ARBA00022688"/>
    </source>
</evidence>
<keyword evidence="7 8" id="KW-0496">Mitochondrion</keyword>
<proteinExistence type="inferred from homology"/>
<organism evidence="10 11">
    <name type="scientific">Cladobotryum mycophilum</name>
    <dbReference type="NCBI Taxonomy" id="491253"/>
    <lineage>
        <taxon>Eukaryota</taxon>
        <taxon>Fungi</taxon>
        <taxon>Dikarya</taxon>
        <taxon>Ascomycota</taxon>
        <taxon>Pezizomycotina</taxon>
        <taxon>Sordariomycetes</taxon>
        <taxon>Hypocreomycetidae</taxon>
        <taxon>Hypocreales</taxon>
        <taxon>Hypocreaceae</taxon>
        <taxon>Cladobotryum</taxon>
    </lineage>
</organism>
<dbReference type="NCBIfam" id="TIGR02396">
    <property type="entry name" value="diverge_rpsU"/>
    <property type="match status" value="1"/>
</dbReference>
<comment type="function">
    <text evidence="8">Membrane-associated protein that warps the membrane surface to access and bind aromatic isoprenes with high specificity, including ubiquinone (CoQ) isoprene intermediates and presents them directly to Coq7, therefore facilitating the Coq7-mediated hydroxylase step. Participates in the biosynthesis of coenzyme Q, also named ubiquinone, an essential lipid-soluble electron transporter for aerobic cellular respiration.</text>
</comment>
<comment type="caution">
    <text evidence="10">The sequence shown here is derived from an EMBL/GenBank/DDBJ whole genome shotgun (WGS) entry which is preliminary data.</text>
</comment>
<evidence type="ECO:0000256" key="2">
    <source>
        <dbReference type="ARBA" id="ARBA00004749"/>
    </source>
</evidence>
<keyword evidence="5" id="KW-0809">Transit peptide</keyword>
<evidence type="ECO:0000256" key="1">
    <source>
        <dbReference type="ARBA" id="ARBA00004173"/>
    </source>
</evidence>
<dbReference type="PANTHER" id="PTHR21427:SF19">
    <property type="entry name" value="UBIQUINONE BIOSYNTHESIS PROTEIN COQ9, MITOCHONDRIAL"/>
    <property type="match status" value="1"/>
</dbReference>
<dbReference type="PANTHER" id="PTHR21427">
    <property type="entry name" value="UBIQUINONE BIOSYNTHESIS PROTEIN COQ9, MITOCHONDRIAL"/>
    <property type="match status" value="1"/>
</dbReference>
<dbReference type="InterPro" id="IPR012762">
    <property type="entry name" value="Ubiq_biosynth_COQ9"/>
</dbReference>
<keyword evidence="4 8" id="KW-0831">Ubiquinone biosynthesis</keyword>
<evidence type="ECO:0000259" key="9">
    <source>
        <dbReference type="Pfam" id="PF08511"/>
    </source>
</evidence>
<evidence type="ECO:0000313" key="11">
    <source>
        <dbReference type="Proteomes" id="UP001338125"/>
    </source>
</evidence>
<dbReference type="Pfam" id="PF08511">
    <property type="entry name" value="COQ9"/>
    <property type="match status" value="1"/>
</dbReference>
<dbReference type="Proteomes" id="UP001338125">
    <property type="component" value="Unassembled WGS sequence"/>
</dbReference>
<comment type="similarity">
    <text evidence="3 8">Belongs to the COQ9 family.</text>
</comment>
<evidence type="ECO:0000256" key="6">
    <source>
        <dbReference type="ARBA" id="ARBA00023121"/>
    </source>
</evidence>
<dbReference type="InterPro" id="IPR013718">
    <property type="entry name" value="COQ9_C"/>
</dbReference>
<gene>
    <name evidence="10" type="ORF">PT974_04207</name>
</gene>
<comment type="pathway">
    <text evidence="2 8">Cofactor biosynthesis; ubiquinone biosynthesis.</text>
</comment>
<comment type="subcellular location">
    <subcellularLocation>
        <location evidence="1 8">Mitochondrion</location>
    </subcellularLocation>
</comment>
<sequence length="261" mass="29003">MRSALLTGTARSLNEATISTTRLPAKQIRRIDIRRRPYHSYDHPQPRGPFGDVENSILAAAYKHVPDQGFSHRALSLGARDAGYLDISLSVLADGPFSLIRYHLVTQRKNLATQSQKLFGGDAQPSVSARVAALTWQRLMNNKDVIHRWQEALATMAQPSYLPESLKELAVLSDEIWFLAGDRSVDPSWYTKRAALSMVYSSSELFMTNDKSTEFVDTNKFLQRRLQEVESVGGTLSSVGQFAGFTFNAGINALRSKGVPV</sequence>
<evidence type="ECO:0000256" key="5">
    <source>
        <dbReference type="ARBA" id="ARBA00022946"/>
    </source>
</evidence>
<keyword evidence="6 8" id="KW-0446">Lipid-binding</keyword>
<keyword evidence="10" id="KW-0830">Ubiquinone</keyword>
<dbReference type="EMBL" id="JAVFKD010000004">
    <property type="protein sequence ID" value="KAK5995789.1"/>
    <property type="molecule type" value="Genomic_DNA"/>
</dbReference>
<dbReference type="Gene3D" id="1.10.357.10">
    <property type="entry name" value="Tetracycline Repressor, domain 2"/>
    <property type="match status" value="1"/>
</dbReference>
<reference evidence="10 11" key="1">
    <citation type="submission" date="2024-01" db="EMBL/GenBank/DDBJ databases">
        <title>Complete genome of Cladobotryum mycophilum ATHUM6906.</title>
        <authorList>
            <person name="Christinaki A.C."/>
            <person name="Myridakis A.I."/>
            <person name="Kouvelis V.N."/>
        </authorList>
    </citation>
    <scope>NUCLEOTIDE SEQUENCE [LARGE SCALE GENOMIC DNA]</scope>
    <source>
        <strain evidence="10 11">ATHUM6906</strain>
    </source>
</reference>
<name>A0ABR0SUH3_9HYPO</name>
<protein>
    <recommendedName>
        <fullName evidence="8">Ubiquinone biosynthesis protein</fullName>
    </recommendedName>
</protein>
<feature type="domain" description="COQ9 C-terminal" evidence="9">
    <location>
        <begin position="163"/>
        <end position="232"/>
    </location>
</feature>
<accession>A0ABR0SUH3</accession>
<evidence type="ECO:0000313" key="10">
    <source>
        <dbReference type="EMBL" id="KAK5995789.1"/>
    </source>
</evidence>
<evidence type="ECO:0000256" key="7">
    <source>
        <dbReference type="ARBA" id="ARBA00023128"/>
    </source>
</evidence>
<evidence type="ECO:0000256" key="8">
    <source>
        <dbReference type="RuleBase" id="RU366063"/>
    </source>
</evidence>